<dbReference type="STRING" id="2754.EH55_10015"/>
<dbReference type="GO" id="GO:0051539">
    <property type="term" value="F:4 iron, 4 sulfur cluster binding"/>
    <property type="evidence" value="ECO:0007669"/>
    <property type="project" value="UniProtKB-KW"/>
</dbReference>
<dbReference type="NCBIfam" id="TIGR00758">
    <property type="entry name" value="UDG_fam4"/>
    <property type="match status" value="1"/>
</dbReference>
<dbReference type="SMART" id="SM00987">
    <property type="entry name" value="UreE_C"/>
    <property type="match status" value="1"/>
</dbReference>
<proteinExistence type="inferred from homology"/>
<dbReference type="GO" id="GO:0006281">
    <property type="term" value="P:DNA repair"/>
    <property type="evidence" value="ECO:0007669"/>
    <property type="project" value="UniProtKB-KW"/>
</dbReference>
<dbReference type="SMART" id="SM00986">
    <property type="entry name" value="UDG"/>
    <property type="match status" value="1"/>
</dbReference>
<dbReference type="EC" id="3.2.2.27" evidence="3"/>
<keyword evidence="14" id="KW-1185">Reference proteome</keyword>
<comment type="similarity">
    <text evidence="2">Belongs to the uracil-DNA glycosylase (UDG) superfamily. Type 4 (UDGa) family.</text>
</comment>
<evidence type="ECO:0000256" key="3">
    <source>
        <dbReference type="ARBA" id="ARBA00012030"/>
    </source>
</evidence>
<evidence type="ECO:0000256" key="1">
    <source>
        <dbReference type="ARBA" id="ARBA00001400"/>
    </source>
</evidence>
<dbReference type="InterPro" id="IPR005273">
    <property type="entry name" value="Ura-DNA_glyco_family4"/>
</dbReference>
<dbReference type="PANTHER" id="PTHR33693:SF1">
    <property type="entry name" value="TYPE-4 URACIL-DNA GLYCOSYLASE"/>
    <property type="match status" value="1"/>
</dbReference>
<evidence type="ECO:0000256" key="6">
    <source>
        <dbReference type="ARBA" id="ARBA00022723"/>
    </source>
</evidence>
<keyword evidence="6" id="KW-0479">Metal-binding</keyword>
<keyword evidence="5" id="KW-0004">4Fe-4S</keyword>
<evidence type="ECO:0000256" key="5">
    <source>
        <dbReference type="ARBA" id="ARBA00022485"/>
    </source>
</evidence>
<reference evidence="13 14" key="1">
    <citation type="submission" date="2014-04" db="EMBL/GenBank/DDBJ databases">
        <title>Draft Genome Sequence of Synergistes jonesii.</title>
        <authorList>
            <person name="Coil D.A."/>
            <person name="Eisen J.A."/>
            <person name="Holland-Moritz H.E."/>
        </authorList>
    </citation>
    <scope>NUCLEOTIDE SEQUENCE [LARGE SCALE GENOMIC DNA]</scope>
    <source>
        <strain evidence="13 14">78-1</strain>
    </source>
</reference>
<dbReference type="InterPro" id="IPR005122">
    <property type="entry name" value="Uracil-DNA_glycosylase-like"/>
</dbReference>
<dbReference type="OrthoDB" id="5290748at2"/>
<evidence type="ECO:0000256" key="10">
    <source>
        <dbReference type="ARBA" id="ARBA00023014"/>
    </source>
</evidence>
<keyword evidence="9" id="KW-0408">Iron</keyword>
<evidence type="ECO:0000313" key="14">
    <source>
        <dbReference type="Proteomes" id="UP000027665"/>
    </source>
</evidence>
<keyword evidence="8" id="KW-0378">Hydrolase</keyword>
<dbReference type="AlphaFoldDB" id="A0A073IQ13"/>
<dbReference type="Proteomes" id="UP000027665">
    <property type="component" value="Unassembled WGS sequence"/>
</dbReference>
<dbReference type="CDD" id="cd10030">
    <property type="entry name" value="UDG-F4_TTUDGA_SPO1dp_like"/>
    <property type="match status" value="1"/>
</dbReference>
<dbReference type="PANTHER" id="PTHR33693">
    <property type="entry name" value="TYPE-5 URACIL-DNA GLYCOSYLASE"/>
    <property type="match status" value="1"/>
</dbReference>
<accession>A0A073IQ13</accession>
<dbReference type="Pfam" id="PF03167">
    <property type="entry name" value="UDG"/>
    <property type="match status" value="1"/>
</dbReference>
<keyword evidence="10" id="KW-0411">Iron-sulfur</keyword>
<dbReference type="InterPro" id="IPR051536">
    <property type="entry name" value="UDG_Type-4/5"/>
</dbReference>
<dbReference type="eggNOG" id="COG1573">
    <property type="taxonomic scope" value="Bacteria"/>
</dbReference>
<evidence type="ECO:0000256" key="4">
    <source>
        <dbReference type="ARBA" id="ARBA00019403"/>
    </source>
</evidence>
<keyword evidence="7" id="KW-0227">DNA damage</keyword>
<dbReference type="GO" id="GO:0004844">
    <property type="term" value="F:uracil DNA N-glycosylase activity"/>
    <property type="evidence" value="ECO:0007669"/>
    <property type="project" value="UniProtKB-EC"/>
</dbReference>
<gene>
    <name evidence="13" type="ORF">EH55_10015</name>
</gene>
<comment type="catalytic activity">
    <reaction evidence="1">
        <text>Hydrolyzes single-stranded DNA or mismatched double-stranded DNA and polynucleotides, releasing free uracil.</text>
        <dbReference type="EC" id="3.2.2.27"/>
    </reaction>
</comment>
<evidence type="ECO:0000313" key="13">
    <source>
        <dbReference type="EMBL" id="KEJ91531.1"/>
    </source>
</evidence>
<dbReference type="RefSeq" id="WP_037977964.1">
    <property type="nucleotide sequence ID" value="NZ_CAMETI010000003.1"/>
</dbReference>
<dbReference type="PATRIC" id="fig|2754.20.peg.979"/>
<evidence type="ECO:0000256" key="9">
    <source>
        <dbReference type="ARBA" id="ARBA00023004"/>
    </source>
</evidence>
<sequence>MNDERKLLMKLSEGERAAYKKVLWEEARSNALACRACPLADTRAKVVFGDGDPDSKLLFIGEGPGADEDAQGLPFVGKAGQLLTQILTAAGISRKEVYITNIVKCRPPENRVPSPQETVICDRHLQTQIMLIDPLLIVLLGNTPMRWILQTNEGITKLRGRWFEWRGVAVMPMFHPSYLLRNQSREKGSPKSLTWIDIQEVKRRWEEVKTAGKLSEDIFVGGRA</sequence>
<name>A0A073IQ13_9BACT</name>
<comment type="caution">
    <text evidence="13">The sequence shown here is derived from an EMBL/GenBank/DDBJ whole genome shotgun (WGS) entry which is preliminary data.</text>
</comment>
<dbReference type="GeneID" id="90984438"/>
<evidence type="ECO:0000259" key="12">
    <source>
        <dbReference type="SMART" id="SM00986"/>
    </source>
</evidence>
<evidence type="ECO:0000256" key="2">
    <source>
        <dbReference type="ARBA" id="ARBA00006521"/>
    </source>
</evidence>
<organism evidence="13 14">
    <name type="scientific">Synergistes jonesii</name>
    <dbReference type="NCBI Taxonomy" id="2754"/>
    <lineage>
        <taxon>Bacteria</taxon>
        <taxon>Thermotogati</taxon>
        <taxon>Synergistota</taxon>
        <taxon>Synergistia</taxon>
        <taxon>Synergistales</taxon>
        <taxon>Synergistaceae</taxon>
        <taxon>Synergistes</taxon>
    </lineage>
</organism>
<evidence type="ECO:0000256" key="8">
    <source>
        <dbReference type="ARBA" id="ARBA00022801"/>
    </source>
</evidence>
<dbReference type="GO" id="GO:0046872">
    <property type="term" value="F:metal ion binding"/>
    <property type="evidence" value="ECO:0007669"/>
    <property type="project" value="UniProtKB-KW"/>
</dbReference>
<keyword evidence="11" id="KW-0234">DNA repair</keyword>
<dbReference type="InterPro" id="IPR036895">
    <property type="entry name" value="Uracil-DNA_glycosylase-like_sf"/>
</dbReference>
<dbReference type="EMBL" id="JMKI01000047">
    <property type="protein sequence ID" value="KEJ91531.1"/>
    <property type="molecule type" value="Genomic_DNA"/>
</dbReference>
<evidence type="ECO:0000256" key="7">
    <source>
        <dbReference type="ARBA" id="ARBA00022763"/>
    </source>
</evidence>
<feature type="domain" description="Uracil-DNA glycosylase-like" evidence="12">
    <location>
        <begin position="48"/>
        <end position="199"/>
    </location>
</feature>
<protein>
    <recommendedName>
        <fullName evidence="4">Type-4 uracil-DNA glycosylase</fullName>
        <ecNumber evidence="3">3.2.2.27</ecNumber>
    </recommendedName>
</protein>
<dbReference type="SUPFAM" id="SSF52141">
    <property type="entry name" value="Uracil-DNA glycosylase-like"/>
    <property type="match status" value="1"/>
</dbReference>
<dbReference type="Gene3D" id="3.40.470.10">
    <property type="entry name" value="Uracil-DNA glycosylase-like domain"/>
    <property type="match status" value="1"/>
</dbReference>
<evidence type="ECO:0000256" key="11">
    <source>
        <dbReference type="ARBA" id="ARBA00023204"/>
    </source>
</evidence>